<evidence type="ECO:0000256" key="1">
    <source>
        <dbReference type="ARBA" id="ARBA00007381"/>
    </source>
</evidence>
<evidence type="ECO:0000313" key="8">
    <source>
        <dbReference type="EMBL" id="MBI8988828.1"/>
    </source>
</evidence>
<dbReference type="Gene3D" id="3.30.420.40">
    <property type="match status" value="2"/>
</dbReference>
<reference evidence="8" key="1">
    <citation type="submission" date="2020-12" db="EMBL/GenBank/DDBJ databases">
        <title>Genome public.</title>
        <authorList>
            <person name="Sun Q."/>
        </authorList>
    </citation>
    <scope>NUCLEOTIDE SEQUENCE</scope>
    <source>
        <strain evidence="8">CCM 8863</strain>
    </source>
</reference>
<keyword evidence="2" id="KW-0597">Phosphoprotein</keyword>
<name>A0A934HXM1_9CORY</name>
<keyword evidence="5" id="KW-0346">Stress response</keyword>
<keyword evidence="9" id="KW-1185">Reference proteome</keyword>
<evidence type="ECO:0000256" key="6">
    <source>
        <dbReference type="ARBA" id="ARBA00023186"/>
    </source>
</evidence>
<dbReference type="InterPro" id="IPR029047">
    <property type="entry name" value="HSP70_peptide-bd_sf"/>
</dbReference>
<dbReference type="Proteomes" id="UP000645966">
    <property type="component" value="Unassembled WGS sequence"/>
</dbReference>
<dbReference type="SUPFAM" id="SSF53067">
    <property type="entry name" value="Actin-like ATPase domain"/>
    <property type="match status" value="2"/>
</dbReference>
<dbReference type="GO" id="GO:0005524">
    <property type="term" value="F:ATP binding"/>
    <property type="evidence" value="ECO:0007669"/>
    <property type="project" value="UniProtKB-KW"/>
</dbReference>
<evidence type="ECO:0000256" key="7">
    <source>
        <dbReference type="RuleBase" id="RU003322"/>
    </source>
</evidence>
<evidence type="ECO:0000256" key="4">
    <source>
        <dbReference type="ARBA" id="ARBA00022840"/>
    </source>
</evidence>
<evidence type="ECO:0000313" key="9">
    <source>
        <dbReference type="Proteomes" id="UP000645966"/>
    </source>
</evidence>
<dbReference type="AlphaFoldDB" id="A0A934HXM1"/>
<dbReference type="Pfam" id="PF00012">
    <property type="entry name" value="HSP70"/>
    <property type="match status" value="1"/>
</dbReference>
<dbReference type="RefSeq" id="WP_198737877.1">
    <property type="nucleotide sequence ID" value="NZ_JAEIOS010000011.1"/>
</dbReference>
<dbReference type="GO" id="GO:0140662">
    <property type="term" value="F:ATP-dependent protein folding chaperone"/>
    <property type="evidence" value="ECO:0007669"/>
    <property type="project" value="InterPro"/>
</dbReference>
<dbReference type="InterPro" id="IPR043129">
    <property type="entry name" value="ATPase_NBD"/>
</dbReference>
<comment type="similarity">
    <text evidence="1 7">Belongs to the heat shock protein 70 family.</text>
</comment>
<dbReference type="PROSITE" id="PS01036">
    <property type="entry name" value="HSP70_3"/>
    <property type="match status" value="1"/>
</dbReference>
<organism evidence="8 9">
    <name type="scientific">Corynebacterium meridianum</name>
    <dbReference type="NCBI Taxonomy" id="2765363"/>
    <lineage>
        <taxon>Bacteria</taxon>
        <taxon>Bacillati</taxon>
        <taxon>Actinomycetota</taxon>
        <taxon>Actinomycetes</taxon>
        <taxon>Mycobacteriales</taxon>
        <taxon>Corynebacteriaceae</taxon>
        <taxon>Corynebacterium</taxon>
    </lineage>
</organism>
<dbReference type="FunFam" id="3.90.640.10:FF:000003">
    <property type="entry name" value="Molecular chaperone DnaK"/>
    <property type="match status" value="1"/>
</dbReference>
<keyword evidence="6" id="KW-0143">Chaperone</keyword>
<dbReference type="Gene3D" id="3.90.640.10">
    <property type="entry name" value="Actin, Chain A, domain 4"/>
    <property type="match status" value="1"/>
</dbReference>
<keyword evidence="4 7" id="KW-0067">ATP-binding</keyword>
<keyword evidence="3 7" id="KW-0547">Nucleotide-binding</keyword>
<comment type="caution">
    <text evidence="8">The sequence shown here is derived from an EMBL/GenBank/DDBJ whole genome shotgun (WGS) entry which is preliminary data.</text>
</comment>
<gene>
    <name evidence="8" type="ORF">JDV75_03515</name>
</gene>
<dbReference type="PANTHER" id="PTHR19375">
    <property type="entry name" value="HEAT SHOCK PROTEIN 70KDA"/>
    <property type="match status" value="1"/>
</dbReference>
<dbReference type="SUPFAM" id="SSF100920">
    <property type="entry name" value="Heat shock protein 70kD (HSP70), peptide-binding domain"/>
    <property type="match status" value="1"/>
</dbReference>
<proteinExistence type="inferred from homology"/>
<accession>A0A934HXM1</accession>
<dbReference type="EMBL" id="JAEIOS010000011">
    <property type="protein sequence ID" value="MBI8988828.1"/>
    <property type="molecule type" value="Genomic_DNA"/>
</dbReference>
<dbReference type="PROSITE" id="PS00329">
    <property type="entry name" value="HSP70_2"/>
    <property type="match status" value="1"/>
</dbReference>
<sequence length="503" mass="54316">MGRTVGIDLGTTYSAVSVIGETGLPEVLRNAEGQAITPSAVFFDSDGVLVGQQAKSQRIINPEDVVEFVKRYIGDPSWAYYAPSGERYTPESISALILKKLVEDAQLALGEPISNVVITVPAYFNDAQRMATRQAGEIAGLQVDSIINEPTAAAISYAVERNFNGTLLVYDLGGGTFDVTLLESKSGDFNIVHTAGDRNLGGFDFDNAIINWIRESFAEWTGVSLDSDQDEAMLRERAEQAKHRLSSSESAPIFISAGGHNEKFLLTREKFESLTAGLLSRTEMLVEEVIDEAGVSLSGIDRVLLVGGSTRMPMVAKMMERLTGQVADSTVHPDEAVARGAAIVANVRSSSSTELVPLKTSNEIVINDVVSHGLGVVVVNSRGIQENSVIIPANTTIPSQVGREYYTSVDNQTSIEVSVTEGDEADLRYVKVIGDSTLKIPPHPRSSPVKVIFSCDIDGILHIEVIDLVDDKSLGEFEIDRQGVMNVSDVKLMRSSVTKTTVF</sequence>
<evidence type="ECO:0000256" key="3">
    <source>
        <dbReference type="ARBA" id="ARBA00022741"/>
    </source>
</evidence>
<dbReference type="PROSITE" id="PS00297">
    <property type="entry name" value="HSP70_1"/>
    <property type="match status" value="1"/>
</dbReference>
<dbReference type="FunFam" id="3.30.420.40:FF:000071">
    <property type="entry name" value="Molecular chaperone DnaK"/>
    <property type="match status" value="1"/>
</dbReference>
<dbReference type="CDD" id="cd24029">
    <property type="entry name" value="ASKHA_NBD_HSP70_DnaK_HscA_HscC"/>
    <property type="match status" value="1"/>
</dbReference>
<dbReference type="InterPro" id="IPR013126">
    <property type="entry name" value="Hsp_70_fam"/>
</dbReference>
<evidence type="ECO:0000256" key="2">
    <source>
        <dbReference type="ARBA" id="ARBA00022553"/>
    </source>
</evidence>
<dbReference type="Gene3D" id="2.60.34.10">
    <property type="entry name" value="Substrate Binding Domain Of DNAk, Chain A, domain 1"/>
    <property type="match status" value="1"/>
</dbReference>
<dbReference type="InterPro" id="IPR018181">
    <property type="entry name" value="Heat_shock_70_CS"/>
</dbReference>
<evidence type="ECO:0000256" key="5">
    <source>
        <dbReference type="ARBA" id="ARBA00023016"/>
    </source>
</evidence>
<protein>
    <submittedName>
        <fullName evidence="8">Hsp70 family protein</fullName>
    </submittedName>
</protein>
<dbReference type="PRINTS" id="PR00301">
    <property type="entry name" value="HEATSHOCK70"/>
</dbReference>